<dbReference type="AlphaFoldDB" id="A0A8H6HCD3"/>
<dbReference type="SUPFAM" id="SSF56112">
    <property type="entry name" value="Protein kinase-like (PK-like)"/>
    <property type="match status" value="1"/>
</dbReference>
<proteinExistence type="predicted"/>
<dbReference type="GO" id="GO:0005576">
    <property type="term" value="C:extracellular region"/>
    <property type="evidence" value="ECO:0007669"/>
    <property type="project" value="UniProtKB-SubCell"/>
</dbReference>
<dbReference type="OrthoDB" id="3250441at2759"/>
<dbReference type="InterPro" id="IPR011009">
    <property type="entry name" value="Kinase-like_dom_sf"/>
</dbReference>
<comment type="subcellular location">
    <subcellularLocation>
        <location evidence="1">Host cell</location>
    </subcellularLocation>
    <subcellularLocation>
        <location evidence="2">Secreted</location>
    </subcellularLocation>
</comment>
<dbReference type="GO" id="GO:0043657">
    <property type="term" value="C:host cell"/>
    <property type="evidence" value="ECO:0007669"/>
    <property type="project" value="UniProtKB-SubCell"/>
</dbReference>
<dbReference type="EMBL" id="JACGCI010000139">
    <property type="protein sequence ID" value="KAF6743651.1"/>
    <property type="molecule type" value="Genomic_DNA"/>
</dbReference>
<keyword evidence="6" id="KW-1185">Reference proteome</keyword>
<dbReference type="GO" id="GO:0005524">
    <property type="term" value="F:ATP binding"/>
    <property type="evidence" value="ECO:0007669"/>
    <property type="project" value="InterPro"/>
</dbReference>
<dbReference type="Proteomes" id="UP000521943">
    <property type="component" value="Unassembled WGS sequence"/>
</dbReference>
<evidence type="ECO:0000256" key="3">
    <source>
        <dbReference type="ARBA" id="ARBA00022525"/>
    </source>
</evidence>
<organism evidence="5 6">
    <name type="scientific">Ephemerocybe angulata</name>
    <dbReference type="NCBI Taxonomy" id="980116"/>
    <lineage>
        <taxon>Eukaryota</taxon>
        <taxon>Fungi</taxon>
        <taxon>Dikarya</taxon>
        <taxon>Basidiomycota</taxon>
        <taxon>Agaricomycotina</taxon>
        <taxon>Agaricomycetes</taxon>
        <taxon>Agaricomycetidae</taxon>
        <taxon>Agaricales</taxon>
        <taxon>Agaricineae</taxon>
        <taxon>Psathyrellaceae</taxon>
        <taxon>Ephemerocybe</taxon>
    </lineage>
</organism>
<keyword evidence="3" id="KW-0964">Secreted</keyword>
<evidence type="ECO:0000313" key="6">
    <source>
        <dbReference type="Proteomes" id="UP000521943"/>
    </source>
</evidence>
<dbReference type="InterPro" id="IPR045379">
    <property type="entry name" value="Crinkler_N"/>
</dbReference>
<dbReference type="GO" id="GO:0004672">
    <property type="term" value="F:protein kinase activity"/>
    <property type="evidence" value="ECO:0007669"/>
    <property type="project" value="InterPro"/>
</dbReference>
<feature type="domain" description="Protein kinase" evidence="4">
    <location>
        <begin position="344"/>
        <end position="581"/>
    </location>
</feature>
<dbReference type="Gene3D" id="1.10.510.10">
    <property type="entry name" value="Transferase(Phosphotransferase) domain 1"/>
    <property type="match status" value="1"/>
</dbReference>
<evidence type="ECO:0000313" key="5">
    <source>
        <dbReference type="EMBL" id="KAF6743651.1"/>
    </source>
</evidence>
<dbReference type="InterPro" id="IPR000719">
    <property type="entry name" value="Prot_kinase_dom"/>
</dbReference>
<protein>
    <recommendedName>
        <fullName evidence="4">Protein kinase domain-containing protein</fullName>
    </recommendedName>
</protein>
<reference evidence="5 6" key="1">
    <citation type="submission" date="2020-07" db="EMBL/GenBank/DDBJ databases">
        <title>Comparative genomics of pyrophilous fungi reveals a link between fire events and developmental genes.</title>
        <authorList>
            <consortium name="DOE Joint Genome Institute"/>
            <person name="Steindorff A.S."/>
            <person name="Carver A."/>
            <person name="Calhoun S."/>
            <person name="Stillman K."/>
            <person name="Liu H."/>
            <person name="Lipzen A."/>
            <person name="Pangilinan J."/>
            <person name="Labutti K."/>
            <person name="Bruns T.D."/>
            <person name="Grigoriev I.V."/>
        </authorList>
    </citation>
    <scope>NUCLEOTIDE SEQUENCE [LARGE SCALE GENOMIC DNA]</scope>
    <source>
        <strain evidence="5 6">CBS 144469</strain>
    </source>
</reference>
<accession>A0A8H6HCD3</accession>
<dbReference type="Pfam" id="PF20147">
    <property type="entry name" value="Crinkler"/>
    <property type="match status" value="1"/>
</dbReference>
<name>A0A8H6HCD3_9AGAR</name>
<gene>
    <name evidence="5" type="ORF">DFP72DRAFT_932326</name>
</gene>
<evidence type="ECO:0000256" key="1">
    <source>
        <dbReference type="ARBA" id="ARBA00004340"/>
    </source>
</evidence>
<sequence length="581" mass="65055">MSLRLTCCYPADLPAAFSVKIKKEVLIDVLANKVRKRLKKLGMKVLLTDVRLYKTDIDIKPEEDLKKRACQFLHEHQEEALSWLGNVGEFFPDAPITQVHVLVVTPEVMEYLEIIDNPKANYARKIRKDLDKKVKELLSKSSQREIIYSLSRLDAFFAESVYRNQVPAALFNGALGRLQQCLSEKNDVIPHERAVQTAGIYIARATETYNDEQARQDAMMPIVEEVLGRATEWHGDLEPGACWFSNDFVSMILEMKHVPGINGDPIFQCLADLSKIISSPKYDTFRGSCNFPVVLIGLAGSRIHVSVAVYLGALFVSDLLTLDLSGGFHGGPTTILLARIFNALYSCCEELDGYYNGVCPSSRFDASFLYPHPIAADDSPLPVIQYDKYIGLDGSPTETVPDLGERCTAIYTGFVDEDKPVVIKFTQCYNKEAHTLLAKAGLAPQLYFCNHIVGDILMVVMEYMPRATSVRQLTQGHHRPRLPPVILKEVKHAVKLLHDAGIVFGDLRDGNILYSMDQQTGEEHVVLVDFDWPGVAGESRYSATLNINAEWAPGVDQYSVMEKEHDLWHIECLEGLITTVS</sequence>
<comment type="caution">
    <text evidence="5">The sequence shown here is derived from an EMBL/GenBank/DDBJ whole genome shotgun (WGS) entry which is preliminary data.</text>
</comment>
<dbReference type="PROSITE" id="PS50011">
    <property type="entry name" value="PROTEIN_KINASE_DOM"/>
    <property type="match status" value="1"/>
</dbReference>
<evidence type="ECO:0000256" key="2">
    <source>
        <dbReference type="ARBA" id="ARBA00004613"/>
    </source>
</evidence>
<evidence type="ECO:0000259" key="4">
    <source>
        <dbReference type="PROSITE" id="PS50011"/>
    </source>
</evidence>